<dbReference type="InterPro" id="IPR002190">
    <property type="entry name" value="MHD_dom"/>
</dbReference>
<protein>
    <submittedName>
        <fullName evidence="3">Melanoma-associated antigen G1-like</fullName>
    </submittedName>
</protein>
<dbReference type="FunFam" id="1.10.10.1210:FF:000001">
    <property type="entry name" value="melanoma-associated antigen D1"/>
    <property type="match status" value="1"/>
</dbReference>
<dbReference type="Pfam" id="PF01454">
    <property type="entry name" value="MAGE"/>
    <property type="match status" value="1"/>
</dbReference>
<name>A0A2I0LI62_COLLI</name>
<dbReference type="InterPro" id="IPR041899">
    <property type="entry name" value="MAGE_WH2"/>
</dbReference>
<reference evidence="3 4" key="1">
    <citation type="journal article" date="2013" name="Science">
        <title>Genomic diversity and evolution of the head crest in the rock pigeon.</title>
        <authorList>
            <person name="Shapiro M.D."/>
            <person name="Kronenberg Z."/>
            <person name="Li C."/>
            <person name="Domyan E.T."/>
            <person name="Pan H."/>
            <person name="Campbell M."/>
            <person name="Tan H."/>
            <person name="Huff C.D."/>
            <person name="Hu H."/>
            <person name="Vickrey A.I."/>
            <person name="Nielsen S.C."/>
            <person name="Stringham S.A."/>
            <person name="Hu H."/>
            <person name="Willerslev E."/>
            <person name="Gilbert M.T."/>
            <person name="Yandell M."/>
            <person name="Zhang G."/>
            <person name="Wang J."/>
        </authorList>
    </citation>
    <scope>NUCLEOTIDE SEQUENCE [LARGE SCALE GENOMIC DNA]</scope>
    <source>
        <tissue evidence="3">Blood</tissue>
    </source>
</reference>
<organism evidence="3 4">
    <name type="scientific">Columba livia</name>
    <name type="common">Rock dove</name>
    <dbReference type="NCBI Taxonomy" id="8932"/>
    <lineage>
        <taxon>Eukaryota</taxon>
        <taxon>Metazoa</taxon>
        <taxon>Chordata</taxon>
        <taxon>Craniata</taxon>
        <taxon>Vertebrata</taxon>
        <taxon>Euteleostomi</taxon>
        <taxon>Archelosauria</taxon>
        <taxon>Archosauria</taxon>
        <taxon>Dinosauria</taxon>
        <taxon>Saurischia</taxon>
        <taxon>Theropoda</taxon>
        <taxon>Coelurosauria</taxon>
        <taxon>Aves</taxon>
        <taxon>Neognathae</taxon>
        <taxon>Neoaves</taxon>
        <taxon>Columbimorphae</taxon>
        <taxon>Columbiformes</taxon>
        <taxon>Columbidae</taxon>
        <taxon>Columba</taxon>
    </lineage>
</organism>
<dbReference type="Gene3D" id="1.10.10.1200">
    <property type="entry name" value="MAGE homology domain, winged helix WH1 motif"/>
    <property type="match status" value="1"/>
</dbReference>
<dbReference type="PANTHER" id="PTHR11736">
    <property type="entry name" value="MELANOMA-ASSOCIATED ANTIGEN MAGE ANTIGEN"/>
    <property type="match status" value="1"/>
</dbReference>
<evidence type="ECO:0000256" key="1">
    <source>
        <dbReference type="SAM" id="MobiDB-lite"/>
    </source>
</evidence>
<accession>A0A2I0LI62</accession>
<gene>
    <name evidence="3" type="ORF">A306_00014997</name>
</gene>
<dbReference type="OrthoDB" id="205198at2759"/>
<dbReference type="AlphaFoldDB" id="A0A2I0LI62"/>
<sequence length="251" mass="28275">MSQRKRSRGLGPSQGGDGDEDFNLSPTPSHSQLQRNLERRSQDQINQKVSELVQFLLVKDQKKIPIKRIDILKKVIGDYRDVYSEIVNRAGRTLQQVFGLQLVEIDTKHHVYILTSDLPRVEGENLHRDNQTAKLGLLIVILSFIFMKGNSAKDDSLVLPLINPPALRERHEVFGDVKKLVTEEFVRQKAKETTAPPQPSDSRGPSWGRGALDTPLGSPKCAGDVLRFVAQIQKKDPTFWTSQYNEAEATP</sequence>
<dbReference type="PROSITE" id="PS50838">
    <property type="entry name" value="MAGE"/>
    <property type="match status" value="1"/>
</dbReference>
<dbReference type="Gene3D" id="1.10.10.1210">
    <property type="entry name" value="MAGE homology domain, winged helix WH2 motif"/>
    <property type="match status" value="1"/>
</dbReference>
<dbReference type="STRING" id="8932.A0A2I0LI62"/>
<feature type="region of interest" description="Disordered" evidence="1">
    <location>
        <begin position="187"/>
        <end position="218"/>
    </location>
</feature>
<proteinExistence type="predicted"/>
<dbReference type="InParanoid" id="A0A2I0LI62"/>
<evidence type="ECO:0000313" key="3">
    <source>
        <dbReference type="EMBL" id="PKK17053.1"/>
    </source>
</evidence>
<keyword evidence="4" id="KW-1185">Reference proteome</keyword>
<dbReference type="EMBL" id="AKCR02000473">
    <property type="protein sequence ID" value="PKK17053.1"/>
    <property type="molecule type" value="Genomic_DNA"/>
</dbReference>
<dbReference type="KEGG" id="clv:102085723"/>
<evidence type="ECO:0000313" key="4">
    <source>
        <dbReference type="Proteomes" id="UP000053872"/>
    </source>
</evidence>
<feature type="compositionally biased region" description="Polar residues" evidence="1">
    <location>
        <begin position="24"/>
        <end position="35"/>
    </location>
</feature>
<dbReference type="SMART" id="SM01373">
    <property type="entry name" value="MAGE"/>
    <property type="match status" value="1"/>
</dbReference>
<feature type="domain" description="MAGE" evidence="2">
    <location>
        <begin position="45"/>
        <end position="247"/>
    </location>
</feature>
<dbReference type="Proteomes" id="UP000053872">
    <property type="component" value="Unassembled WGS sequence"/>
</dbReference>
<comment type="caution">
    <text evidence="3">The sequence shown here is derived from an EMBL/GenBank/DDBJ whole genome shotgun (WGS) entry which is preliminary data.</text>
</comment>
<feature type="region of interest" description="Disordered" evidence="1">
    <location>
        <begin position="1"/>
        <end position="41"/>
    </location>
</feature>
<dbReference type="InterPro" id="IPR041898">
    <property type="entry name" value="MAGE_WH1"/>
</dbReference>
<evidence type="ECO:0000259" key="2">
    <source>
        <dbReference type="PROSITE" id="PS50838"/>
    </source>
</evidence>
<dbReference type="InterPro" id="IPR037445">
    <property type="entry name" value="MAGE"/>
</dbReference>
<dbReference type="GO" id="GO:0005634">
    <property type="term" value="C:nucleus"/>
    <property type="evidence" value="ECO:0007669"/>
    <property type="project" value="TreeGrafter"/>
</dbReference>
<dbReference type="PANTHER" id="PTHR11736:SF14">
    <property type="entry name" value="NSE3 HOMOLOG, SMC5-SMC6 COMPLEX COMPONENT"/>
    <property type="match status" value="1"/>
</dbReference>